<feature type="region of interest" description="Disordered" evidence="1">
    <location>
        <begin position="878"/>
        <end position="957"/>
    </location>
</feature>
<proteinExistence type="predicted"/>
<evidence type="ECO:0000313" key="2">
    <source>
        <dbReference type="EMBL" id="CAE0466061.1"/>
    </source>
</evidence>
<protein>
    <submittedName>
        <fullName evidence="2">Uncharacterized protein</fullName>
    </submittedName>
</protein>
<reference evidence="2" key="1">
    <citation type="submission" date="2021-01" db="EMBL/GenBank/DDBJ databases">
        <authorList>
            <person name="Corre E."/>
            <person name="Pelletier E."/>
            <person name="Niang G."/>
            <person name="Scheremetjew M."/>
            <person name="Finn R."/>
            <person name="Kale V."/>
            <person name="Holt S."/>
            <person name="Cochrane G."/>
            <person name="Meng A."/>
            <person name="Brown T."/>
            <person name="Cohen L."/>
        </authorList>
    </citation>
    <scope>NUCLEOTIDE SEQUENCE</scope>
    <source>
        <strain evidence="2">MM31A-1</strain>
    </source>
</reference>
<feature type="compositionally biased region" description="Acidic residues" evidence="1">
    <location>
        <begin position="946"/>
        <end position="957"/>
    </location>
</feature>
<dbReference type="EMBL" id="HBIO01014086">
    <property type="protein sequence ID" value="CAE0466061.1"/>
    <property type="molecule type" value="Transcribed_RNA"/>
</dbReference>
<feature type="compositionally biased region" description="Basic and acidic residues" evidence="1">
    <location>
        <begin position="917"/>
        <end position="939"/>
    </location>
</feature>
<dbReference type="AlphaFoldDB" id="A0A7S3Q568"/>
<gene>
    <name evidence="2" type="ORF">CDEB00056_LOCUS10913</name>
</gene>
<organism evidence="2">
    <name type="scientific">Chaetoceros debilis</name>
    <dbReference type="NCBI Taxonomy" id="122233"/>
    <lineage>
        <taxon>Eukaryota</taxon>
        <taxon>Sar</taxon>
        <taxon>Stramenopiles</taxon>
        <taxon>Ochrophyta</taxon>
        <taxon>Bacillariophyta</taxon>
        <taxon>Coscinodiscophyceae</taxon>
        <taxon>Chaetocerotophycidae</taxon>
        <taxon>Chaetocerotales</taxon>
        <taxon>Chaetocerotaceae</taxon>
        <taxon>Chaetoceros</taxon>
    </lineage>
</organism>
<accession>A0A7S3Q568</accession>
<evidence type="ECO:0000256" key="1">
    <source>
        <dbReference type="SAM" id="MobiDB-lite"/>
    </source>
</evidence>
<name>A0A7S3Q568_9STRA</name>
<sequence length="957" mass="108867">MMTFACGEIKEKDYNFSYGNNIGWRPSMSVDIYFVLLGNSSICSTFDETQPQCHHALKAVCFLTDVITKGSKVGIVDRSQMLRKIIRLYRKQKIHPWISERILSSCLAMCLTLFRTKNEASSKSYFRSSIQFLPGRSIIDEGSVREDIPLLIELVTTVFRGYDLNHTGHNFLLGVCCGEDMLMDLENNFNPQNLSLVCFKAMISFLYKDKYSLADDKDLKSANLVSCSGLLDLLKEYEKKKWTRANIRKPKWLKKPYEEFAEQRLGTRVMDQSIKTSISVALVQVLPIPAMVPIERMNTNKLMIYYRSVISLLGNSWVSNSSHRELEKDYSCRCTVETRHLSAVTFFNVTATCFPKNVNGVLAESYETSNYCDLLFSSTEHSCTIVQECLLRDRLNDSQKCSVLHALGEFYLAICSDKGSERILRSASHSQDREAILRYIRQVMLCTINCFIRSNIHDAAYSENANFYIKIFHQLCTDLNSGLRGMNGGITESLCCRYIDAILSIFEKISEGNQGKLTLLDSENVDYQQLEIKCNQISKASLQSIIACSVSDSLKRLVTFILLDIPQFRREIILKMIDNIDFTKNALKCKAVEYDSLLKTAIDWSISSIKECNALSKKPLDAKINTEKVVSGEYVLATCFSGVERPWVELSRLTTISGQKVIPLHLAKAYACHYMSELEGSLIAMFSVFDSVVFEPPLILQLLSQSTKCRISKCVEQILSTVKNSISCLFKYYEGLRRGDVAKDTKYCDHNVVKALTCFLAWIQFTLNTNHSTARDNIVAGIKQWKEKEDVAQIPKSQVSKSFSRVMKRLEEVHKSVLKFQQLLNRNLTNPNRNAETQFATLVDDISPPNQDIQEEENSLDFKQKIDAYVTKLELSPPSDDVFVSENKKTKSLKSSQEGSPRKGTSPRPRSPMKRGRSSDKSPKRSQNDVVDEWLRLDQHQGNNDNFEDLEDFLIPG</sequence>